<dbReference type="Pfam" id="PF14238">
    <property type="entry name" value="DUF4340"/>
    <property type="match status" value="1"/>
</dbReference>
<feature type="domain" description="DUF4340" evidence="2">
    <location>
        <begin position="140"/>
        <end position="244"/>
    </location>
</feature>
<evidence type="ECO:0000259" key="2">
    <source>
        <dbReference type="Pfam" id="PF14238"/>
    </source>
</evidence>
<feature type="region of interest" description="Disordered" evidence="1">
    <location>
        <begin position="237"/>
        <end position="256"/>
    </location>
</feature>
<gene>
    <name evidence="3" type="ORF">ENR15_07860</name>
</gene>
<organism evidence="3">
    <name type="scientific">Planktothricoides sp. SpSt-374</name>
    <dbReference type="NCBI Taxonomy" id="2282167"/>
    <lineage>
        <taxon>Bacteria</taxon>
        <taxon>Bacillati</taxon>
        <taxon>Cyanobacteriota</taxon>
        <taxon>Cyanophyceae</taxon>
        <taxon>Oscillatoriophycideae</taxon>
        <taxon>Oscillatoriales</taxon>
        <taxon>Oscillatoriaceae</taxon>
        <taxon>Planktothricoides</taxon>
    </lineage>
</organism>
<evidence type="ECO:0000313" key="3">
    <source>
        <dbReference type="EMBL" id="HGG00556.1"/>
    </source>
</evidence>
<proteinExistence type="predicted"/>
<dbReference type="EMBL" id="DSPX01000077">
    <property type="protein sequence ID" value="HGG00556.1"/>
    <property type="molecule type" value="Genomic_DNA"/>
</dbReference>
<reference evidence="3" key="1">
    <citation type="journal article" date="2020" name="mSystems">
        <title>Genome- and Community-Level Interaction Insights into Carbon Utilization and Element Cycling Functions of Hydrothermarchaeota in Hydrothermal Sediment.</title>
        <authorList>
            <person name="Zhou Z."/>
            <person name="Liu Y."/>
            <person name="Xu W."/>
            <person name="Pan J."/>
            <person name="Luo Z.H."/>
            <person name="Li M."/>
        </authorList>
    </citation>
    <scope>NUCLEOTIDE SEQUENCE [LARGE SCALE GENOMIC DNA]</scope>
    <source>
        <strain evidence="3">SpSt-374</strain>
    </source>
</reference>
<feature type="compositionally biased region" description="Acidic residues" evidence="1">
    <location>
        <begin position="99"/>
        <end position="122"/>
    </location>
</feature>
<name>A0A7C3VR34_9CYAN</name>
<protein>
    <submittedName>
        <fullName evidence="3">DUF4340 domain-containing protein</fullName>
    </submittedName>
</protein>
<feature type="region of interest" description="Disordered" evidence="1">
    <location>
        <begin position="94"/>
        <end position="140"/>
    </location>
</feature>
<dbReference type="AlphaFoldDB" id="A0A7C3VR34"/>
<sequence length="256" mass="28091">MKIKPSTIVLLLIASTIAGGLYYHEAKIVPQQKAAAEKKLQLFTFTAESIKSLLIKTPAHTIQLERTPKPAIPTASAAGLATWHLKIIEVAANSLPSSEPEETIPEPDPNEENNPENNEEINPENPEPTTSPAPAAANTPTAIPAMEPYVSFLLEQLVKGRAERIINASQERIQEYGLDKPNATIEITLSNKEMHKLILGKREFTGKLIYAQIDPPAPTTGAQPVFLVSENFENAINRPLDEWKQPPEAETTPQNK</sequence>
<accession>A0A7C3VR34</accession>
<comment type="caution">
    <text evidence="3">The sequence shown here is derived from an EMBL/GenBank/DDBJ whole genome shotgun (WGS) entry which is preliminary data.</text>
</comment>
<dbReference type="InterPro" id="IPR025641">
    <property type="entry name" value="DUF4340"/>
</dbReference>
<evidence type="ECO:0000256" key="1">
    <source>
        <dbReference type="SAM" id="MobiDB-lite"/>
    </source>
</evidence>